<keyword evidence="3" id="KW-1185">Reference proteome</keyword>
<dbReference type="HOGENOM" id="CLU_124897_1_0_10"/>
<dbReference type="Proteomes" id="UP000001635">
    <property type="component" value="Chromosome"/>
</dbReference>
<dbReference type="OrthoDB" id="1494639at2"/>
<sequence>MSLQYFNLSEFDSPDEPGSGERMQESTLAMLEKARHQAGIPFAINSGVRTPSHNEKVGGISNSAHLSGWAADIATSKYTQKTIVMACQMAGFQRIGIYKNFIHVDNDPTKPSPAQWKG</sequence>
<dbReference type="Pfam" id="PF08291">
    <property type="entry name" value="Peptidase_M15_3"/>
    <property type="match status" value="1"/>
</dbReference>
<dbReference type="AlphaFoldDB" id="G0IZ71"/>
<accession>G0IZ71</accession>
<dbReference type="KEGG" id="cmr:Cycma_0065"/>
<name>G0IZ71_CYCMS</name>
<dbReference type="SUPFAM" id="SSF55166">
    <property type="entry name" value="Hedgehog/DD-peptidase"/>
    <property type="match status" value="1"/>
</dbReference>
<organism evidence="2 3">
    <name type="scientific">Cyclobacterium marinum (strain ATCC 25205 / DSM 745 / LMG 13164 / NCIMB 1802)</name>
    <name type="common">Flectobacillus marinus</name>
    <dbReference type="NCBI Taxonomy" id="880070"/>
    <lineage>
        <taxon>Bacteria</taxon>
        <taxon>Pseudomonadati</taxon>
        <taxon>Bacteroidota</taxon>
        <taxon>Cytophagia</taxon>
        <taxon>Cytophagales</taxon>
        <taxon>Cyclobacteriaceae</taxon>
        <taxon>Cyclobacterium</taxon>
    </lineage>
</organism>
<dbReference type="InterPro" id="IPR013230">
    <property type="entry name" value="Peptidase_M15A_C"/>
</dbReference>
<dbReference type="eggNOG" id="COG3108">
    <property type="taxonomic scope" value="Bacteria"/>
</dbReference>
<dbReference type="Gene3D" id="3.30.1380.10">
    <property type="match status" value="1"/>
</dbReference>
<evidence type="ECO:0000259" key="1">
    <source>
        <dbReference type="Pfam" id="PF08291"/>
    </source>
</evidence>
<dbReference type="STRING" id="880070.Cycma_0065"/>
<evidence type="ECO:0000313" key="2">
    <source>
        <dbReference type="EMBL" id="AEL23850.1"/>
    </source>
</evidence>
<dbReference type="EMBL" id="CP002955">
    <property type="protein sequence ID" value="AEL23850.1"/>
    <property type="molecule type" value="Genomic_DNA"/>
</dbReference>
<proteinExistence type="predicted"/>
<dbReference type="RefSeq" id="WP_014018149.1">
    <property type="nucleotide sequence ID" value="NC_015914.1"/>
</dbReference>
<reference evidence="3" key="1">
    <citation type="submission" date="2011-07" db="EMBL/GenBank/DDBJ databases">
        <title>The complete genome of Cyclobacterium marinum DSM 745.</title>
        <authorList>
            <person name="Lucas S."/>
            <person name="Han J."/>
            <person name="Lapidus A."/>
            <person name="Bruce D."/>
            <person name="Goodwin L."/>
            <person name="Pitluck S."/>
            <person name="Peters L."/>
            <person name="Kyrpides N."/>
            <person name="Mavromatis K."/>
            <person name="Ivanova N."/>
            <person name="Ovchinnikova G."/>
            <person name="Chertkov O."/>
            <person name="Detter J.C."/>
            <person name="Tapia R."/>
            <person name="Han C."/>
            <person name="Land M."/>
            <person name="Hauser L."/>
            <person name="Markowitz V."/>
            <person name="Cheng J.-F."/>
            <person name="Hugenholtz P."/>
            <person name="Woyke T."/>
            <person name="Wu D."/>
            <person name="Tindall B."/>
            <person name="Schuetze A."/>
            <person name="Brambilla E."/>
            <person name="Klenk H.-P."/>
            <person name="Eisen J.A."/>
        </authorList>
    </citation>
    <scope>NUCLEOTIDE SEQUENCE [LARGE SCALE GENOMIC DNA]</scope>
    <source>
        <strain evidence="3">ATCC 25205 / DSM 745 / LMG 13164 / NCIMB 1802</strain>
    </source>
</reference>
<feature type="domain" description="Peptidase M15A C-terminal" evidence="1">
    <location>
        <begin position="24"/>
        <end position="105"/>
    </location>
</feature>
<gene>
    <name evidence="2" type="ordered locus">Cycma_0065</name>
</gene>
<dbReference type="InterPro" id="IPR009045">
    <property type="entry name" value="Zn_M74/Hedgehog-like"/>
</dbReference>
<protein>
    <submittedName>
        <fullName evidence="2">Peptidase M15A</fullName>
    </submittedName>
</protein>
<evidence type="ECO:0000313" key="3">
    <source>
        <dbReference type="Proteomes" id="UP000001635"/>
    </source>
</evidence>